<dbReference type="Gene3D" id="3.40.462.10">
    <property type="entry name" value="FAD-linked oxidases, C-terminal domain"/>
    <property type="match status" value="1"/>
</dbReference>
<dbReference type="InterPro" id="IPR006094">
    <property type="entry name" value="Oxid_FAD_bind_N"/>
</dbReference>
<proteinExistence type="predicted"/>
<dbReference type="InterPro" id="IPR016169">
    <property type="entry name" value="FAD-bd_PCMH_sub2"/>
</dbReference>
<dbReference type="InterPro" id="IPR016170">
    <property type="entry name" value="Cytok_DH_C_sf"/>
</dbReference>
<reference evidence="4 5" key="1">
    <citation type="submission" date="2016-10" db="EMBL/GenBank/DDBJ databases">
        <authorList>
            <person name="de Groot N.N."/>
        </authorList>
    </citation>
    <scope>NUCLEOTIDE SEQUENCE [LARGE SCALE GENOMIC DNA]</scope>
    <source>
        <strain evidence="4 5">Nm1</strain>
    </source>
</reference>
<name>A0A1H3CZ06_9PROT</name>
<keyword evidence="5" id="KW-1185">Reference proteome</keyword>
<dbReference type="InterPro" id="IPR016171">
    <property type="entry name" value="Vanillyl_alc_oxidase_C-sub2"/>
</dbReference>
<dbReference type="AlphaFoldDB" id="A0A1H3CZ06"/>
<dbReference type="EMBL" id="FNOY01000004">
    <property type="protein sequence ID" value="SDX59371.1"/>
    <property type="molecule type" value="Genomic_DNA"/>
</dbReference>
<feature type="domain" description="FAD-binding PCMH-type" evidence="3">
    <location>
        <begin position="53"/>
        <end position="240"/>
    </location>
</feature>
<dbReference type="Proteomes" id="UP000198640">
    <property type="component" value="Unassembled WGS sequence"/>
</dbReference>
<gene>
    <name evidence="4" type="ORF">SAMN05421881_10047</name>
</gene>
<dbReference type="RefSeq" id="WP_090411451.1">
    <property type="nucleotide sequence ID" value="NZ_FNOY01000004.1"/>
</dbReference>
<dbReference type="PROSITE" id="PS51387">
    <property type="entry name" value="FAD_PCMH"/>
    <property type="match status" value="1"/>
</dbReference>
<protein>
    <submittedName>
        <fullName evidence="4">4-cresol dehydrogenase (Hydroxylating)</fullName>
    </submittedName>
</protein>
<dbReference type="GO" id="GO:0008720">
    <property type="term" value="F:D-lactate dehydrogenase (NAD+) activity"/>
    <property type="evidence" value="ECO:0007669"/>
    <property type="project" value="TreeGrafter"/>
</dbReference>
<dbReference type="SUPFAM" id="SSF55103">
    <property type="entry name" value="FAD-linked oxidases, C-terminal domain"/>
    <property type="match status" value="1"/>
</dbReference>
<keyword evidence="1" id="KW-0285">Flavoprotein</keyword>
<dbReference type="GO" id="GO:0071949">
    <property type="term" value="F:FAD binding"/>
    <property type="evidence" value="ECO:0007669"/>
    <property type="project" value="InterPro"/>
</dbReference>
<dbReference type="InterPro" id="IPR016164">
    <property type="entry name" value="FAD-linked_Oxase-like_C"/>
</dbReference>
<dbReference type="InterPro" id="IPR016167">
    <property type="entry name" value="FAD-bd_PCMH_sub1"/>
</dbReference>
<dbReference type="Gene3D" id="1.10.45.10">
    <property type="entry name" value="Vanillyl-alcohol Oxidase, Chain A, domain 4"/>
    <property type="match status" value="1"/>
</dbReference>
<dbReference type="Pfam" id="PF01565">
    <property type="entry name" value="FAD_binding_4"/>
    <property type="match status" value="1"/>
</dbReference>
<dbReference type="GO" id="GO:1903457">
    <property type="term" value="P:lactate catabolic process"/>
    <property type="evidence" value="ECO:0007669"/>
    <property type="project" value="TreeGrafter"/>
</dbReference>
<dbReference type="PANTHER" id="PTHR11748:SF114">
    <property type="entry name" value="ARYL-ALCOHOL OXIDASE VANILLYL-ALCOHOL OXIDASE (AFU_ORTHOLOGUE AFUA_3G09500)-RELATED"/>
    <property type="match status" value="1"/>
</dbReference>
<dbReference type="InterPro" id="IPR036318">
    <property type="entry name" value="FAD-bd_PCMH-like_sf"/>
</dbReference>
<dbReference type="Gene3D" id="3.30.465.10">
    <property type="match status" value="1"/>
</dbReference>
<dbReference type="InterPro" id="IPR016166">
    <property type="entry name" value="FAD-bd_PCMH"/>
</dbReference>
<evidence type="ECO:0000313" key="4">
    <source>
        <dbReference type="EMBL" id="SDX59371.1"/>
    </source>
</evidence>
<dbReference type="STRING" id="44576.SAMN05421881_10047"/>
<dbReference type="GO" id="GO:0004458">
    <property type="term" value="F:D-lactate dehydrogenase (cytochrome) activity"/>
    <property type="evidence" value="ECO:0007669"/>
    <property type="project" value="TreeGrafter"/>
</dbReference>
<organism evidence="4 5">
    <name type="scientific">Nitrosomonas halophila</name>
    <dbReference type="NCBI Taxonomy" id="44576"/>
    <lineage>
        <taxon>Bacteria</taxon>
        <taxon>Pseudomonadati</taxon>
        <taxon>Pseudomonadota</taxon>
        <taxon>Betaproteobacteria</taxon>
        <taxon>Nitrosomonadales</taxon>
        <taxon>Nitrosomonadaceae</taxon>
        <taxon>Nitrosomonas</taxon>
    </lineage>
</organism>
<evidence type="ECO:0000259" key="3">
    <source>
        <dbReference type="PROSITE" id="PS51387"/>
    </source>
</evidence>
<accession>A0A1H3CZ06</accession>
<evidence type="ECO:0000256" key="2">
    <source>
        <dbReference type="ARBA" id="ARBA00022827"/>
    </source>
</evidence>
<sequence>MSLTNITKLDNDGDGMDTKTDIFIESLMMHFNETQIIRSGDEYDLLAKDPVANARKPHAFIYPESPEQIQTLVRLATDCKAKLWVYSTGKNWGYLNTSTSEDSFVVLLNRMNKIIHVDQELAYAIIEPGVTYEALNRFLEENHYALWTDSPGGPPTGSVIGNALDRGVGVTKYGDHFAHLCGYEVVLADGSMIHTGVANKEAGKGAAHLYKWGVGPYIEGLFSQSNYGIVTKAGIWLMRKPQDYALFSLNIRDNAALAKCMDTVRELMLSGVIHETGRFSNSVAILTLLTQAIDEGVEPKKAISRNQLEVLKRKYSVPGWTGSFGIYGHSPMVKTASRLAKKTLKASDSCTRINVFTQKRAHFIRKQIEAVETIQSKLWLKLIDFAIRKILGTSLALIRLFPGLIDLHEGKPVETVVRRGYFRYRKKRPLKDIHVGRDDLGILWSVPVLPFRGSEVVAFTRECELLFEKFNFDFYMTTMIFNARSVCPLMVILYDRLDEAECARAEQLYSAILDLSHSKGYQHFRAGVNGWQKLYQYCPELKAFNQKLKTALDPVGVLASGRYGID</sequence>
<dbReference type="Gene3D" id="3.30.43.10">
    <property type="entry name" value="Uridine Diphospho-n-acetylenolpyruvylglucosamine Reductase, domain 2"/>
    <property type="match status" value="1"/>
</dbReference>
<keyword evidence="2" id="KW-0274">FAD</keyword>
<dbReference type="OrthoDB" id="9811557at2"/>
<evidence type="ECO:0000256" key="1">
    <source>
        <dbReference type="ARBA" id="ARBA00022630"/>
    </source>
</evidence>
<evidence type="ECO:0000313" key="5">
    <source>
        <dbReference type="Proteomes" id="UP000198640"/>
    </source>
</evidence>
<dbReference type="PANTHER" id="PTHR11748">
    <property type="entry name" value="D-LACTATE DEHYDROGENASE"/>
    <property type="match status" value="1"/>
</dbReference>
<dbReference type="SUPFAM" id="SSF56176">
    <property type="entry name" value="FAD-binding/transporter-associated domain-like"/>
    <property type="match status" value="1"/>
</dbReference>